<keyword evidence="3" id="KW-1185">Reference proteome</keyword>
<feature type="compositionally biased region" description="Basic and acidic residues" evidence="1">
    <location>
        <begin position="15"/>
        <end position="27"/>
    </location>
</feature>
<feature type="region of interest" description="Disordered" evidence="1">
    <location>
        <begin position="1"/>
        <end position="119"/>
    </location>
</feature>
<accession>A0ABQ9UXE4</accession>
<evidence type="ECO:0000313" key="3">
    <source>
        <dbReference type="Proteomes" id="UP001266305"/>
    </source>
</evidence>
<feature type="non-terminal residue" evidence="2">
    <location>
        <position position="180"/>
    </location>
</feature>
<organism evidence="2 3">
    <name type="scientific">Saguinus oedipus</name>
    <name type="common">Cotton-top tamarin</name>
    <name type="synonym">Oedipomidas oedipus</name>
    <dbReference type="NCBI Taxonomy" id="9490"/>
    <lineage>
        <taxon>Eukaryota</taxon>
        <taxon>Metazoa</taxon>
        <taxon>Chordata</taxon>
        <taxon>Craniata</taxon>
        <taxon>Vertebrata</taxon>
        <taxon>Euteleostomi</taxon>
        <taxon>Mammalia</taxon>
        <taxon>Eutheria</taxon>
        <taxon>Euarchontoglires</taxon>
        <taxon>Primates</taxon>
        <taxon>Haplorrhini</taxon>
        <taxon>Platyrrhini</taxon>
        <taxon>Cebidae</taxon>
        <taxon>Callitrichinae</taxon>
        <taxon>Saguinus</taxon>
    </lineage>
</organism>
<sequence>RQKRRWSRPQTHRPRGSERARLGEVKRGAALRTLSGARRGASAGRGVGGPLAPAAGASGLGAGLGAGPGRAAGRLRPFAGPRLSAREERRGGAPLGRALGFQPPLPRAPPAPGPLAGAGRDLVTELGRQRCIVGAFKATGSAARPSGPPGHARQARDASQPPPARDAPRPEDPRGDDQCL</sequence>
<evidence type="ECO:0000313" key="2">
    <source>
        <dbReference type="EMBL" id="KAK2101808.1"/>
    </source>
</evidence>
<feature type="non-terminal residue" evidence="2">
    <location>
        <position position="1"/>
    </location>
</feature>
<dbReference type="EMBL" id="JASSZA010000009">
    <property type="protein sequence ID" value="KAK2101808.1"/>
    <property type="molecule type" value="Genomic_DNA"/>
</dbReference>
<protein>
    <submittedName>
        <fullName evidence="2">Uncharacterized protein</fullName>
    </submittedName>
</protein>
<proteinExistence type="predicted"/>
<gene>
    <name evidence="2" type="ORF">P7K49_019474</name>
</gene>
<feature type="compositionally biased region" description="Gly residues" evidence="1">
    <location>
        <begin position="58"/>
        <end position="70"/>
    </location>
</feature>
<feature type="compositionally biased region" description="Pro residues" evidence="1">
    <location>
        <begin position="103"/>
        <end position="113"/>
    </location>
</feature>
<feature type="compositionally biased region" description="Low complexity" evidence="1">
    <location>
        <begin position="71"/>
        <end position="82"/>
    </location>
</feature>
<name>A0ABQ9UXE4_SAGOE</name>
<feature type="region of interest" description="Disordered" evidence="1">
    <location>
        <begin position="137"/>
        <end position="180"/>
    </location>
</feature>
<comment type="caution">
    <text evidence="2">The sequence shown here is derived from an EMBL/GenBank/DDBJ whole genome shotgun (WGS) entry which is preliminary data.</text>
</comment>
<feature type="compositionally biased region" description="Basic and acidic residues" evidence="1">
    <location>
        <begin position="166"/>
        <end position="180"/>
    </location>
</feature>
<dbReference type="Proteomes" id="UP001266305">
    <property type="component" value="Unassembled WGS sequence"/>
</dbReference>
<reference evidence="2 3" key="1">
    <citation type="submission" date="2023-05" db="EMBL/GenBank/DDBJ databases">
        <title>B98-5 Cell Line De Novo Hybrid Assembly: An Optical Mapping Approach.</title>
        <authorList>
            <person name="Kananen K."/>
            <person name="Auerbach J.A."/>
            <person name="Kautto E."/>
            <person name="Blachly J.S."/>
        </authorList>
    </citation>
    <scope>NUCLEOTIDE SEQUENCE [LARGE SCALE GENOMIC DNA]</scope>
    <source>
        <strain evidence="2">B95-8</strain>
        <tissue evidence="2">Cell line</tissue>
    </source>
</reference>
<feature type="compositionally biased region" description="Basic residues" evidence="1">
    <location>
        <begin position="1"/>
        <end position="14"/>
    </location>
</feature>
<evidence type="ECO:0000256" key="1">
    <source>
        <dbReference type="SAM" id="MobiDB-lite"/>
    </source>
</evidence>